<name>A0AA48H759_9RHOB</name>
<evidence type="ECO:0000259" key="5">
    <source>
        <dbReference type="PROSITE" id="PS51898"/>
    </source>
</evidence>
<evidence type="ECO:0000256" key="2">
    <source>
        <dbReference type="ARBA" id="ARBA00022908"/>
    </source>
</evidence>
<dbReference type="Proteomes" id="UP001337723">
    <property type="component" value="Chromosome"/>
</dbReference>
<dbReference type="AlphaFoldDB" id="A0AA48H759"/>
<gene>
    <name evidence="6" type="ORF">MACH21_29390</name>
</gene>
<dbReference type="InterPro" id="IPR013762">
    <property type="entry name" value="Integrase-like_cat_sf"/>
</dbReference>
<dbReference type="PANTHER" id="PTHR30349">
    <property type="entry name" value="PHAGE INTEGRASE-RELATED"/>
    <property type="match status" value="1"/>
</dbReference>
<dbReference type="SUPFAM" id="SSF56349">
    <property type="entry name" value="DNA breaking-rejoining enzymes"/>
    <property type="match status" value="1"/>
</dbReference>
<dbReference type="InterPro" id="IPR010998">
    <property type="entry name" value="Integrase_recombinase_N"/>
</dbReference>
<organism evidence="6 7">
    <name type="scientific">Roseicyclus marinus</name>
    <dbReference type="NCBI Taxonomy" id="2161673"/>
    <lineage>
        <taxon>Bacteria</taxon>
        <taxon>Pseudomonadati</taxon>
        <taxon>Pseudomonadota</taxon>
        <taxon>Alphaproteobacteria</taxon>
        <taxon>Rhodobacterales</taxon>
        <taxon>Roseobacteraceae</taxon>
        <taxon>Roseicyclus</taxon>
    </lineage>
</organism>
<dbReference type="Gene3D" id="1.10.150.130">
    <property type="match status" value="1"/>
</dbReference>
<dbReference type="PROSITE" id="PS51898">
    <property type="entry name" value="TYR_RECOMBINASE"/>
    <property type="match status" value="1"/>
</dbReference>
<evidence type="ECO:0000256" key="3">
    <source>
        <dbReference type="ARBA" id="ARBA00023125"/>
    </source>
</evidence>
<feature type="domain" description="Tyr recombinase" evidence="5">
    <location>
        <begin position="124"/>
        <end position="304"/>
    </location>
</feature>
<proteinExistence type="inferred from homology"/>
<accession>A0AA48H759</accession>
<evidence type="ECO:0000313" key="6">
    <source>
        <dbReference type="EMBL" id="BDW86762.1"/>
    </source>
</evidence>
<keyword evidence="4" id="KW-0233">DNA recombination</keyword>
<evidence type="ECO:0000256" key="1">
    <source>
        <dbReference type="ARBA" id="ARBA00008857"/>
    </source>
</evidence>
<dbReference type="CDD" id="cd00796">
    <property type="entry name" value="INT_Rci_Hp1_C"/>
    <property type="match status" value="1"/>
</dbReference>
<dbReference type="GO" id="GO:0006310">
    <property type="term" value="P:DNA recombination"/>
    <property type="evidence" value="ECO:0007669"/>
    <property type="project" value="UniProtKB-KW"/>
</dbReference>
<dbReference type="Pfam" id="PF00589">
    <property type="entry name" value="Phage_integrase"/>
    <property type="match status" value="1"/>
</dbReference>
<dbReference type="InterPro" id="IPR050090">
    <property type="entry name" value="Tyrosine_recombinase_XerCD"/>
</dbReference>
<keyword evidence="2" id="KW-0229">DNA integration</keyword>
<dbReference type="GO" id="GO:0003677">
    <property type="term" value="F:DNA binding"/>
    <property type="evidence" value="ECO:0007669"/>
    <property type="project" value="UniProtKB-KW"/>
</dbReference>
<dbReference type="InterPro" id="IPR002104">
    <property type="entry name" value="Integrase_catalytic"/>
</dbReference>
<dbReference type="RefSeq" id="WP_338272789.1">
    <property type="nucleotide sequence ID" value="NZ_AP027266.1"/>
</dbReference>
<sequence>MLEDAESPAIRGLSFCEPVETLNAFFDRHYMPHCEATTRGHRHSRLTYEKHLRESLGPMRWSEMSPLVLNAWVRAQVAQRLKNTTINKHIFLVNRLLRCARDWGAIPEGMRPPPLLRKLPTGDYRQRFLSQDEIRRLLIECDRINHPYLGSFIRFLLLTGARKGEARTARWRDISFEAGTWRVPVSKNGRSRRIMLSEAALDLLGMLREGTDRAGLGTGPGDYLFPNPRTGTCYNGFHLAYFRARDAAGLPDVRIHDLRHTFASLLINNGVSLYEVQELLGHSSVSMTQRYAHLLPNKLRSRTEIVGRIVEGGAGV</sequence>
<reference evidence="6 7" key="1">
    <citation type="submission" date="2023-01" db="EMBL/GenBank/DDBJ databases">
        <title>Complete genome sequence of Roseicyclus marinus strain Dej080120_10.</title>
        <authorList>
            <person name="Ueki S."/>
            <person name="Maruyama F."/>
        </authorList>
    </citation>
    <scope>NUCLEOTIDE SEQUENCE [LARGE SCALE GENOMIC DNA]</scope>
    <source>
        <strain evidence="6 7">Dej080120_10</strain>
    </source>
</reference>
<keyword evidence="7" id="KW-1185">Reference proteome</keyword>
<evidence type="ECO:0000313" key="7">
    <source>
        <dbReference type="Proteomes" id="UP001337723"/>
    </source>
</evidence>
<dbReference type="PANTHER" id="PTHR30349:SF64">
    <property type="entry name" value="PROPHAGE INTEGRASE INTD-RELATED"/>
    <property type="match status" value="1"/>
</dbReference>
<evidence type="ECO:0000256" key="4">
    <source>
        <dbReference type="ARBA" id="ARBA00023172"/>
    </source>
</evidence>
<dbReference type="Gene3D" id="1.10.443.10">
    <property type="entry name" value="Intergrase catalytic core"/>
    <property type="match status" value="1"/>
</dbReference>
<keyword evidence="3" id="KW-0238">DNA-binding</keyword>
<dbReference type="InterPro" id="IPR011010">
    <property type="entry name" value="DNA_brk_join_enz"/>
</dbReference>
<dbReference type="EMBL" id="AP027266">
    <property type="protein sequence ID" value="BDW86762.1"/>
    <property type="molecule type" value="Genomic_DNA"/>
</dbReference>
<dbReference type="GO" id="GO:0015074">
    <property type="term" value="P:DNA integration"/>
    <property type="evidence" value="ECO:0007669"/>
    <property type="project" value="UniProtKB-KW"/>
</dbReference>
<comment type="similarity">
    <text evidence="1">Belongs to the 'phage' integrase family.</text>
</comment>
<dbReference type="KEGG" id="rmai:MACH21_29390"/>
<protein>
    <recommendedName>
        <fullName evidence="5">Tyr recombinase domain-containing protein</fullName>
    </recommendedName>
</protein>